<proteinExistence type="predicted"/>
<dbReference type="Proteomes" id="UP001162164">
    <property type="component" value="Unassembled WGS sequence"/>
</dbReference>
<keyword evidence="2" id="KW-1185">Reference proteome</keyword>
<gene>
    <name evidence="1" type="ORF">NQ317_000291</name>
</gene>
<protein>
    <submittedName>
        <fullName evidence="1">Uncharacterized protein</fullName>
    </submittedName>
</protein>
<comment type="caution">
    <text evidence="1">The sequence shown here is derived from an EMBL/GenBank/DDBJ whole genome shotgun (WGS) entry which is preliminary data.</text>
</comment>
<sequence length="172" mass="19544">MKNSSGLVSLYITSCEKDIPAKVTLSQLKAAMPNLEPASFVETTYGLIINLANDKDIRKILKLDLAKIFGKPVQVVPLFSGQFKKIVTFRDVPWCIRNEELEICLKKQGINFGKLSREKAVIYVEVADFPNFQRLREEGINFYDSVVFRAAEDIGLNDEVTYNADNIIQCYR</sequence>
<evidence type="ECO:0000313" key="2">
    <source>
        <dbReference type="Proteomes" id="UP001162164"/>
    </source>
</evidence>
<dbReference type="EMBL" id="JAPWTJ010000836">
    <property type="protein sequence ID" value="KAJ8975361.1"/>
    <property type="molecule type" value="Genomic_DNA"/>
</dbReference>
<evidence type="ECO:0000313" key="1">
    <source>
        <dbReference type="EMBL" id="KAJ8975361.1"/>
    </source>
</evidence>
<accession>A0ABQ9JAZ9</accession>
<organism evidence="1 2">
    <name type="scientific">Molorchus minor</name>
    <dbReference type="NCBI Taxonomy" id="1323400"/>
    <lineage>
        <taxon>Eukaryota</taxon>
        <taxon>Metazoa</taxon>
        <taxon>Ecdysozoa</taxon>
        <taxon>Arthropoda</taxon>
        <taxon>Hexapoda</taxon>
        <taxon>Insecta</taxon>
        <taxon>Pterygota</taxon>
        <taxon>Neoptera</taxon>
        <taxon>Endopterygota</taxon>
        <taxon>Coleoptera</taxon>
        <taxon>Polyphaga</taxon>
        <taxon>Cucujiformia</taxon>
        <taxon>Chrysomeloidea</taxon>
        <taxon>Cerambycidae</taxon>
        <taxon>Lamiinae</taxon>
        <taxon>Monochamini</taxon>
        <taxon>Molorchus</taxon>
    </lineage>
</organism>
<reference evidence="1" key="1">
    <citation type="journal article" date="2023" name="Insect Mol. Biol.">
        <title>Genome sequencing provides insights into the evolution of gene families encoding plant cell wall-degrading enzymes in longhorned beetles.</title>
        <authorList>
            <person name="Shin N.R."/>
            <person name="Okamura Y."/>
            <person name="Kirsch R."/>
            <person name="Pauchet Y."/>
        </authorList>
    </citation>
    <scope>NUCLEOTIDE SEQUENCE</scope>
    <source>
        <strain evidence="1">MMC_N1</strain>
    </source>
</reference>
<name>A0ABQ9JAZ9_9CUCU</name>